<dbReference type="AlphaFoldDB" id="A0A7X0J2L9"/>
<gene>
    <name evidence="1" type="ORF">HDF25_000613</name>
</gene>
<dbReference type="EMBL" id="JACHCC010000002">
    <property type="protein sequence ID" value="MBB6498476.1"/>
    <property type="molecule type" value="Genomic_DNA"/>
</dbReference>
<organism evidence="1 2">
    <name type="scientific">Pedobacter cryoconitis</name>
    <dbReference type="NCBI Taxonomy" id="188932"/>
    <lineage>
        <taxon>Bacteria</taxon>
        <taxon>Pseudomonadati</taxon>
        <taxon>Bacteroidota</taxon>
        <taxon>Sphingobacteriia</taxon>
        <taxon>Sphingobacteriales</taxon>
        <taxon>Sphingobacteriaceae</taxon>
        <taxon>Pedobacter</taxon>
    </lineage>
</organism>
<sequence>MEHMTKITEIHLATVYRVMMKRIAKGYSAEQLSFLIGQPDEYVAGVEMFQAPDYPIVVLKRIAKALEERSFMDFLPPVDYGETVMVQMESINYGFKIVYVCGVITPEGTKELRFMLEEKFDIEAEIDELGLLAVRYAISLLIRHGYFCKPRLPLEVFLAINKFLKKTVNPDHIKEILNELCEVESELALTQVKKANKGCLYLETSLLAHERD</sequence>
<dbReference type="RefSeq" id="WP_184622634.1">
    <property type="nucleotide sequence ID" value="NZ_JACHCC010000002.1"/>
</dbReference>
<reference evidence="1 2" key="1">
    <citation type="submission" date="2020-08" db="EMBL/GenBank/DDBJ databases">
        <title>Genomic Encyclopedia of Type Strains, Phase IV (KMG-V): Genome sequencing to study the core and pangenomes of soil and plant-associated prokaryotes.</title>
        <authorList>
            <person name="Whitman W."/>
        </authorList>
    </citation>
    <scope>NUCLEOTIDE SEQUENCE [LARGE SCALE GENOMIC DNA]</scope>
    <source>
        <strain evidence="1 2">M2T3</strain>
    </source>
</reference>
<proteinExistence type="predicted"/>
<protein>
    <submittedName>
        <fullName evidence="1">Uncharacterized protein</fullName>
    </submittedName>
</protein>
<evidence type="ECO:0000313" key="2">
    <source>
        <dbReference type="Proteomes" id="UP000521017"/>
    </source>
</evidence>
<name>A0A7X0J2L9_9SPHI</name>
<evidence type="ECO:0000313" key="1">
    <source>
        <dbReference type="EMBL" id="MBB6498476.1"/>
    </source>
</evidence>
<accession>A0A7X0J2L9</accession>
<dbReference type="Proteomes" id="UP000521017">
    <property type="component" value="Unassembled WGS sequence"/>
</dbReference>
<comment type="caution">
    <text evidence="1">The sequence shown here is derived from an EMBL/GenBank/DDBJ whole genome shotgun (WGS) entry which is preliminary data.</text>
</comment>